<dbReference type="EMBL" id="JACXWD010000023">
    <property type="protein sequence ID" value="MBD3868152.1"/>
    <property type="molecule type" value="Genomic_DNA"/>
</dbReference>
<dbReference type="InterPro" id="IPR029045">
    <property type="entry name" value="ClpP/crotonase-like_dom_sf"/>
</dbReference>
<keyword evidence="2" id="KW-0456">Lyase</keyword>
<dbReference type="Proteomes" id="UP000648239">
    <property type="component" value="Unassembled WGS sequence"/>
</dbReference>
<dbReference type="InterPro" id="IPR017633">
    <property type="entry name" value="Benz-CoA_dihydrodiol_lyase"/>
</dbReference>
<comment type="caution">
    <text evidence="2">The sequence shown here is derived from an EMBL/GenBank/DDBJ whole genome shotgun (WGS) entry which is preliminary data.</text>
</comment>
<dbReference type="CDD" id="cd06558">
    <property type="entry name" value="crotonase-like"/>
    <property type="match status" value="1"/>
</dbReference>
<accession>A0A8J6XT14</accession>
<dbReference type="Pfam" id="PF00378">
    <property type="entry name" value="ECH_1"/>
    <property type="match status" value="1"/>
</dbReference>
<dbReference type="SUPFAM" id="SSF52096">
    <property type="entry name" value="ClpP/crotonase"/>
    <property type="match status" value="2"/>
</dbReference>
<dbReference type="AlphaFoldDB" id="A0A8J6XT14"/>
<dbReference type="PANTHER" id="PTHR11941:SF54">
    <property type="entry name" value="ENOYL-COA HYDRATASE, MITOCHONDRIAL"/>
    <property type="match status" value="1"/>
</dbReference>
<evidence type="ECO:0000313" key="2">
    <source>
        <dbReference type="EMBL" id="MBD3868152.1"/>
    </source>
</evidence>
<feature type="region of interest" description="Disordered" evidence="1">
    <location>
        <begin position="1"/>
        <end position="20"/>
    </location>
</feature>
<evidence type="ECO:0000256" key="1">
    <source>
        <dbReference type="SAM" id="MobiDB-lite"/>
    </source>
</evidence>
<sequence length="565" mass="63123">MQYNAVHTSRRKQVATTTKQDLPVESFETHPDRYTHWKLDIEGDVALLTMDIQEDRPFRPGYELKLNSYDLGVDIELHDAVRRLRFEHPEVRCVVVTGAKDRVFCSGANIHMLGMSSHGFKVNFCKFTNETRVGIEASSGESGQRYLAALNGACAGGGYELALACDEIMLVEDSNSTVSLPEVPLLGVLPGTGGLTRLVDKRMVRRDLADLFCTTAEGVKGKRAKRWNLVDHVVSRSRFEEAYKRRAAELAAASPARAAKGVEWTPLQKAVEEDRIEYSSVTLTIDRKNRRGTLVVQGPVGDQPETPEAIRAQGADWWPFRAFRELDDALLHLRFNEPEIGLILLRTEGDPAAVLAADKTLQENAGDWFVDEVRMFIARTLRRVDLTARSFYALIEPGSCFSGTLFELALSADRSYMLDDPDNPVEIAVSKMNAGAYLMTHGLSRLNVRFLGEPGKTEELLQEARAYDPQDAEEAGLVTVVADDIDYEDEVRVAIEERASLSPDSLTGMEASLRFPGPENCDSKIFARLTAWQNWIFQRPNAVGERGALTLYGQPERPSFDYRRT</sequence>
<dbReference type="GO" id="GO:0016829">
    <property type="term" value="F:lyase activity"/>
    <property type="evidence" value="ECO:0007669"/>
    <property type="project" value="UniProtKB-KW"/>
</dbReference>
<dbReference type="GO" id="GO:0006635">
    <property type="term" value="P:fatty acid beta-oxidation"/>
    <property type="evidence" value="ECO:0007669"/>
    <property type="project" value="TreeGrafter"/>
</dbReference>
<proteinExistence type="predicted"/>
<name>A0A8J6XT14_9BACT</name>
<dbReference type="Gene3D" id="3.90.226.10">
    <property type="entry name" value="2-enoyl-CoA Hydratase, Chain A, domain 1"/>
    <property type="match status" value="2"/>
</dbReference>
<protein>
    <submittedName>
        <fullName evidence="2">Benzoyl-CoA-dihydrodiol lyase</fullName>
    </submittedName>
</protein>
<evidence type="ECO:0000313" key="3">
    <source>
        <dbReference type="Proteomes" id="UP000648239"/>
    </source>
</evidence>
<reference evidence="2 3" key="1">
    <citation type="submission" date="2020-08" db="EMBL/GenBank/DDBJ databases">
        <title>Acidobacteriota in marine sediments use diverse sulfur dissimilation pathways.</title>
        <authorList>
            <person name="Wasmund K."/>
        </authorList>
    </citation>
    <scope>NUCLEOTIDE SEQUENCE [LARGE SCALE GENOMIC DNA]</scope>
    <source>
        <strain evidence="2">MAG AM4</strain>
    </source>
</reference>
<gene>
    <name evidence="2" type="ORF">IFK94_08500</name>
</gene>
<dbReference type="NCBIfam" id="TIGR03222">
    <property type="entry name" value="benzo_boxC"/>
    <property type="match status" value="1"/>
</dbReference>
<dbReference type="PANTHER" id="PTHR11941">
    <property type="entry name" value="ENOYL-COA HYDRATASE-RELATED"/>
    <property type="match status" value="1"/>
</dbReference>
<organism evidence="2 3">
    <name type="scientific">Candidatus Polarisedimenticola svalbardensis</name>
    <dbReference type="NCBI Taxonomy" id="2886004"/>
    <lineage>
        <taxon>Bacteria</taxon>
        <taxon>Pseudomonadati</taxon>
        <taxon>Acidobacteriota</taxon>
        <taxon>Candidatus Polarisedimenticolia</taxon>
        <taxon>Candidatus Polarisedimenticolales</taxon>
        <taxon>Candidatus Polarisedimenticolaceae</taxon>
        <taxon>Candidatus Polarisedimenticola</taxon>
    </lineage>
</organism>
<dbReference type="InterPro" id="IPR001753">
    <property type="entry name" value="Enoyl-CoA_hydra/iso"/>
</dbReference>